<keyword evidence="3" id="KW-1185">Reference proteome</keyword>
<protein>
    <submittedName>
        <fullName evidence="2">Uncharacterized protein</fullName>
    </submittedName>
</protein>
<evidence type="ECO:0000313" key="3">
    <source>
        <dbReference type="Proteomes" id="UP000626244"/>
    </source>
</evidence>
<proteinExistence type="predicted"/>
<feature type="transmembrane region" description="Helical" evidence="1">
    <location>
        <begin position="7"/>
        <end position="29"/>
    </location>
</feature>
<dbReference type="Proteomes" id="UP000626244">
    <property type="component" value="Unassembled WGS sequence"/>
</dbReference>
<name>A0A8J3AK01_9BACI</name>
<organism evidence="2 3">
    <name type="scientific">Gottfriedia solisilvae</name>
    <dbReference type="NCBI Taxonomy" id="1516104"/>
    <lineage>
        <taxon>Bacteria</taxon>
        <taxon>Bacillati</taxon>
        <taxon>Bacillota</taxon>
        <taxon>Bacilli</taxon>
        <taxon>Bacillales</taxon>
        <taxon>Bacillaceae</taxon>
        <taxon>Gottfriedia</taxon>
    </lineage>
</organism>
<evidence type="ECO:0000313" key="2">
    <source>
        <dbReference type="EMBL" id="GGI11967.1"/>
    </source>
</evidence>
<dbReference type="OrthoDB" id="2428268at2"/>
<dbReference type="RefSeq" id="WP_087999269.1">
    <property type="nucleotide sequence ID" value="NZ_BMHB01000001.1"/>
</dbReference>
<keyword evidence="1" id="KW-0472">Membrane</keyword>
<keyword evidence="1" id="KW-0812">Transmembrane</keyword>
<reference evidence="3" key="1">
    <citation type="journal article" date="2019" name="Int. J. Syst. Evol. Microbiol.">
        <title>The Global Catalogue of Microorganisms (GCM) 10K type strain sequencing project: providing services to taxonomists for standard genome sequencing and annotation.</title>
        <authorList>
            <consortium name="The Broad Institute Genomics Platform"/>
            <consortium name="The Broad Institute Genome Sequencing Center for Infectious Disease"/>
            <person name="Wu L."/>
            <person name="Ma J."/>
        </authorList>
    </citation>
    <scope>NUCLEOTIDE SEQUENCE [LARGE SCALE GENOMIC DNA]</scope>
    <source>
        <strain evidence="3">CGMCC 1.14993</strain>
    </source>
</reference>
<sequence length="97" mass="11240">MRFILEIIRIIAIFTILGALFSGFLQLIYTNLHVTISNQNGWVIGVSIFLLLFVLYRNKIQFSGWYSGKKMYKLSKKTTRLLVILSCCLLILVPFIH</sequence>
<dbReference type="AlphaFoldDB" id="A0A8J3AK01"/>
<feature type="transmembrane region" description="Helical" evidence="1">
    <location>
        <begin position="41"/>
        <end position="58"/>
    </location>
</feature>
<feature type="transmembrane region" description="Helical" evidence="1">
    <location>
        <begin position="79"/>
        <end position="96"/>
    </location>
</feature>
<comment type="caution">
    <text evidence="2">The sequence shown here is derived from an EMBL/GenBank/DDBJ whole genome shotgun (WGS) entry which is preliminary data.</text>
</comment>
<dbReference type="EMBL" id="BMHB01000001">
    <property type="protein sequence ID" value="GGI11967.1"/>
    <property type="molecule type" value="Genomic_DNA"/>
</dbReference>
<keyword evidence="1" id="KW-1133">Transmembrane helix</keyword>
<evidence type="ECO:0000256" key="1">
    <source>
        <dbReference type="SAM" id="Phobius"/>
    </source>
</evidence>
<gene>
    <name evidence="2" type="ORF">GCM10007380_10500</name>
</gene>
<accession>A0A8J3AK01</accession>